<dbReference type="Pfam" id="PF01161">
    <property type="entry name" value="PBP"/>
    <property type="match status" value="1"/>
</dbReference>
<feature type="chain" id="PRO_5042179972" evidence="1">
    <location>
        <begin position="22"/>
        <end position="197"/>
    </location>
</feature>
<reference evidence="2" key="1">
    <citation type="journal article" date="2022" name="IScience">
        <title>Evolution of zygomycete secretomes and the origins of terrestrial fungal ecologies.</title>
        <authorList>
            <person name="Chang Y."/>
            <person name="Wang Y."/>
            <person name="Mondo S."/>
            <person name="Ahrendt S."/>
            <person name="Andreopoulos W."/>
            <person name="Barry K."/>
            <person name="Beard J."/>
            <person name="Benny G.L."/>
            <person name="Blankenship S."/>
            <person name="Bonito G."/>
            <person name="Cuomo C."/>
            <person name="Desiro A."/>
            <person name="Gervers K.A."/>
            <person name="Hundley H."/>
            <person name="Kuo A."/>
            <person name="LaButti K."/>
            <person name="Lang B.F."/>
            <person name="Lipzen A."/>
            <person name="O'Donnell K."/>
            <person name="Pangilinan J."/>
            <person name="Reynolds N."/>
            <person name="Sandor L."/>
            <person name="Smith M.E."/>
            <person name="Tsang A."/>
            <person name="Grigoriev I.V."/>
            <person name="Stajich J.E."/>
            <person name="Spatafora J.W."/>
        </authorList>
    </citation>
    <scope>NUCLEOTIDE SEQUENCE</scope>
    <source>
        <strain evidence="2">RSA 2281</strain>
    </source>
</reference>
<keyword evidence="3" id="KW-1185">Reference proteome</keyword>
<keyword evidence="1" id="KW-0732">Signal</keyword>
<dbReference type="InterPro" id="IPR036610">
    <property type="entry name" value="PEBP-like_sf"/>
</dbReference>
<dbReference type="PANTHER" id="PTHR11362:SF82">
    <property type="entry name" value="PHOSPHATIDYLETHANOLAMINE-BINDING PROTEIN 4"/>
    <property type="match status" value="1"/>
</dbReference>
<accession>A0AAD5JZ88</accession>
<comment type="caution">
    <text evidence="2">The sequence shown here is derived from an EMBL/GenBank/DDBJ whole genome shotgun (WGS) entry which is preliminary data.</text>
</comment>
<dbReference type="CDD" id="cd00866">
    <property type="entry name" value="PEBP_euk"/>
    <property type="match status" value="1"/>
</dbReference>
<gene>
    <name evidence="2" type="ORF">BDA99DRAFT_560534</name>
</gene>
<reference evidence="2" key="2">
    <citation type="submission" date="2023-02" db="EMBL/GenBank/DDBJ databases">
        <authorList>
            <consortium name="DOE Joint Genome Institute"/>
            <person name="Mondo S.J."/>
            <person name="Chang Y."/>
            <person name="Wang Y."/>
            <person name="Ahrendt S."/>
            <person name="Andreopoulos W."/>
            <person name="Barry K."/>
            <person name="Beard J."/>
            <person name="Benny G.L."/>
            <person name="Blankenship S."/>
            <person name="Bonito G."/>
            <person name="Cuomo C."/>
            <person name="Desiro A."/>
            <person name="Gervers K.A."/>
            <person name="Hundley H."/>
            <person name="Kuo A."/>
            <person name="LaButti K."/>
            <person name="Lang B.F."/>
            <person name="Lipzen A."/>
            <person name="O'Donnell K."/>
            <person name="Pangilinan J."/>
            <person name="Reynolds N."/>
            <person name="Sandor L."/>
            <person name="Smith M.W."/>
            <person name="Tsang A."/>
            <person name="Grigoriev I.V."/>
            <person name="Stajich J.E."/>
            <person name="Spatafora J.W."/>
        </authorList>
    </citation>
    <scope>NUCLEOTIDE SEQUENCE</scope>
    <source>
        <strain evidence="2">RSA 2281</strain>
    </source>
</reference>
<dbReference type="InterPro" id="IPR008914">
    <property type="entry name" value="PEBP"/>
</dbReference>
<evidence type="ECO:0000313" key="2">
    <source>
        <dbReference type="EMBL" id="KAI9261674.1"/>
    </source>
</evidence>
<sequence length="197" mass="22148">MLGLFHWISVIALFNWTVVWGLNSAVIKQGLEKGGIIPDVHNEFEPESELRITYHMTKLLRMGMAVTAEETEKSPHVWFSKTNDVSQYTLMMTDPDAGEGAPFLHWIVTNIDGQKPASDVDNEEHQHTTYMPPAPPAGTGAHRYVFSIYEQSQVNQTNFVPSSIPDRHHFDAATFAQENNMKLVGALYMTQENPTSS</sequence>
<evidence type="ECO:0000256" key="1">
    <source>
        <dbReference type="SAM" id="SignalP"/>
    </source>
</evidence>
<protein>
    <submittedName>
        <fullName evidence="2">Phosphatidylethanolamine-binding protein</fullName>
    </submittedName>
</protein>
<dbReference type="EMBL" id="JAIXMP010000015">
    <property type="protein sequence ID" value="KAI9261674.1"/>
    <property type="molecule type" value="Genomic_DNA"/>
</dbReference>
<proteinExistence type="predicted"/>
<dbReference type="Gene3D" id="3.90.280.10">
    <property type="entry name" value="PEBP-like"/>
    <property type="match status" value="1"/>
</dbReference>
<dbReference type="AlphaFoldDB" id="A0AAD5JZ88"/>
<name>A0AAD5JZ88_9FUNG</name>
<dbReference type="SUPFAM" id="SSF49777">
    <property type="entry name" value="PEBP-like"/>
    <property type="match status" value="1"/>
</dbReference>
<evidence type="ECO:0000313" key="3">
    <source>
        <dbReference type="Proteomes" id="UP001209540"/>
    </source>
</evidence>
<dbReference type="Proteomes" id="UP001209540">
    <property type="component" value="Unassembled WGS sequence"/>
</dbReference>
<feature type="signal peptide" evidence="1">
    <location>
        <begin position="1"/>
        <end position="21"/>
    </location>
</feature>
<dbReference type="PANTHER" id="PTHR11362">
    <property type="entry name" value="PHOSPHATIDYLETHANOLAMINE-BINDING PROTEIN"/>
    <property type="match status" value="1"/>
</dbReference>
<organism evidence="2 3">
    <name type="scientific">Phascolomyces articulosus</name>
    <dbReference type="NCBI Taxonomy" id="60185"/>
    <lineage>
        <taxon>Eukaryota</taxon>
        <taxon>Fungi</taxon>
        <taxon>Fungi incertae sedis</taxon>
        <taxon>Mucoromycota</taxon>
        <taxon>Mucoromycotina</taxon>
        <taxon>Mucoromycetes</taxon>
        <taxon>Mucorales</taxon>
        <taxon>Lichtheimiaceae</taxon>
        <taxon>Phascolomyces</taxon>
    </lineage>
</organism>
<dbReference type="InterPro" id="IPR035810">
    <property type="entry name" value="PEBP_euk"/>
</dbReference>